<dbReference type="SUPFAM" id="SSF48498">
    <property type="entry name" value="Tetracyclin repressor-like, C-terminal domain"/>
    <property type="match status" value="1"/>
</dbReference>
<dbReference type="GO" id="GO:0045892">
    <property type="term" value="P:negative regulation of DNA-templated transcription"/>
    <property type="evidence" value="ECO:0007669"/>
    <property type="project" value="UniProtKB-ARBA"/>
</dbReference>
<dbReference type="FunFam" id="1.10.10.60:FF:000141">
    <property type="entry name" value="TetR family transcriptional regulator"/>
    <property type="match status" value="1"/>
</dbReference>
<dbReference type="Proteomes" id="UP000315842">
    <property type="component" value="Unassembled WGS sequence"/>
</dbReference>
<evidence type="ECO:0000256" key="2">
    <source>
        <dbReference type="ARBA" id="ARBA00023125"/>
    </source>
</evidence>
<dbReference type="GO" id="GO:0000976">
    <property type="term" value="F:transcription cis-regulatory region binding"/>
    <property type="evidence" value="ECO:0007669"/>
    <property type="project" value="TreeGrafter"/>
</dbReference>
<dbReference type="EMBL" id="BJLP01000007">
    <property type="protein sequence ID" value="GEA80191.1"/>
    <property type="molecule type" value="Genomic_DNA"/>
</dbReference>
<accession>A0A4Y3K6M3</accession>
<keyword evidence="3" id="KW-0804">Transcription</keyword>
<evidence type="ECO:0000313" key="8">
    <source>
        <dbReference type="Proteomes" id="UP000315842"/>
    </source>
</evidence>
<sequence length="224" mass="24040">MAEPPSELTPRPRTVRMSGGERRAQVLEIAQELFASEGFHHVSMDDIADRAMVSKPVLYRHFPSKLDLYLAVVDRCGADLIAAVEQAVAPIEQGPVRRGDGQAVIAAIVRAYMTFVEVAGESSGLLFESDVTRDADVRKRVEHASSVAAQRCAAVLEPVTGLPPADCDVIAVSLISLAQGAATHRLRGAQVADPRASEHAADLVTRLAWAGVQGLVRSDFSYDE</sequence>
<dbReference type="InterPro" id="IPR001647">
    <property type="entry name" value="HTH_TetR"/>
</dbReference>
<gene>
    <name evidence="7" type="ORF">CUD01_06350</name>
</gene>
<dbReference type="InterPro" id="IPR050109">
    <property type="entry name" value="HTH-type_TetR-like_transc_reg"/>
</dbReference>
<dbReference type="AlphaFoldDB" id="A0A4Y3K6M3"/>
<comment type="caution">
    <text evidence="7">The sequence shown here is derived from an EMBL/GenBank/DDBJ whole genome shotgun (WGS) entry which is preliminary data.</text>
</comment>
<dbReference type="PROSITE" id="PS50977">
    <property type="entry name" value="HTH_TETR_2"/>
    <property type="match status" value="1"/>
</dbReference>
<dbReference type="InterPro" id="IPR023772">
    <property type="entry name" value="DNA-bd_HTH_TetR-type_CS"/>
</dbReference>
<dbReference type="PROSITE" id="PS01081">
    <property type="entry name" value="HTH_TETR_1"/>
    <property type="match status" value="1"/>
</dbReference>
<evidence type="ECO:0000256" key="1">
    <source>
        <dbReference type="ARBA" id="ARBA00023015"/>
    </source>
</evidence>
<dbReference type="SUPFAM" id="SSF46689">
    <property type="entry name" value="Homeodomain-like"/>
    <property type="match status" value="1"/>
</dbReference>
<dbReference type="GO" id="GO:0003700">
    <property type="term" value="F:DNA-binding transcription factor activity"/>
    <property type="evidence" value="ECO:0007669"/>
    <property type="project" value="TreeGrafter"/>
</dbReference>
<keyword evidence="1" id="KW-0805">Transcription regulation</keyword>
<evidence type="ECO:0000259" key="6">
    <source>
        <dbReference type="PROSITE" id="PS50977"/>
    </source>
</evidence>
<evidence type="ECO:0000313" key="7">
    <source>
        <dbReference type="EMBL" id="GEA80191.1"/>
    </source>
</evidence>
<dbReference type="RefSeq" id="WP_141318668.1">
    <property type="nucleotide sequence ID" value="NZ_BJLP01000007.1"/>
</dbReference>
<feature type="DNA-binding region" description="H-T-H motif" evidence="4">
    <location>
        <begin position="43"/>
        <end position="62"/>
    </location>
</feature>
<dbReference type="InterPro" id="IPR036271">
    <property type="entry name" value="Tet_transcr_reg_TetR-rel_C_sf"/>
</dbReference>
<dbReference type="PANTHER" id="PTHR30055:SF160">
    <property type="entry name" value="TRANSCRIPTIONAL REGULATORY PROTEIN (PROBABLY ASNC-FAMILY)-RELATED"/>
    <property type="match status" value="1"/>
</dbReference>
<dbReference type="PANTHER" id="PTHR30055">
    <property type="entry name" value="HTH-TYPE TRANSCRIPTIONAL REGULATOR RUTR"/>
    <property type="match status" value="1"/>
</dbReference>
<reference evidence="7 8" key="1">
    <citation type="submission" date="2019-06" db="EMBL/GenBank/DDBJ databases">
        <title>Whole genome shotgun sequence of Cellulomonas uda NBRC 3747.</title>
        <authorList>
            <person name="Hosoyama A."/>
            <person name="Uohara A."/>
            <person name="Ohji S."/>
            <person name="Ichikawa N."/>
        </authorList>
    </citation>
    <scope>NUCLEOTIDE SEQUENCE [LARGE SCALE GENOMIC DNA]</scope>
    <source>
        <strain evidence="7 8">NBRC 3747</strain>
    </source>
</reference>
<keyword evidence="2 4" id="KW-0238">DNA-binding</keyword>
<evidence type="ECO:0000256" key="3">
    <source>
        <dbReference type="ARBA" id="ARBA00023163"/>
    </source>
</evidence>
<dbReference type="Gene3D" id="1.10.357.10">
    <property type="entry name" value="Tetracycline Repressor, domain 2"/>
    <property type="match status" value="1"/>
</dbReference>
<name>A0A4Y3K6M3_CELUD</name>
<protein>
    <submittedName>
        <fullName evidence="7">TetR family transcriptional regulator</fullName>
    </submittedName>
</protein>
<dbReference type="InterPro" id="IPR009057">
    <property type="entry name" value="Homeodomain-like_sf"/>
</dbReference>
<keyword evidence="8" id="KW-1185">Reference proteome</keyword>
<feature type="region of interest" description="Disordered" evidence="5">
    <location>
        <begin position="1"/>
        <end position="20"/>
    </location>
</feature>
<evidence type="ECO:0000256" key="5">
    <source>
        <dbReference type="SAM" id="MobiDB-lite"/>
    </source>
</evidence>
<dbReference type="Pfam" id="PF00440">
    <property type="entry name" value="TetR_N"/>
    <property type="match status" value="1"/>
</dbReference>
<evidence type="ECO:0000256" key="4">
    <source>
        <dbReference type="PROSITE-ProRule" id="PRU00335"/>
    </source>
</evidence>
<dbReference type="PRINTS" id="PR00455">
    <property type="entry name" value="HTHTETR"/>
</dbReference>
<proteinExistence type="predicted"/>
<organism evidence="7 8">
    <name type="scientific">Cellulomonas uda</name>
    <dbReference type="NCBI Taxonomy" id="1714"/>
    <lineage>
        <taxon>Bacteria</taxon>
        <taxon>Bacillati</taxon>
        <taxon>Actinomycetota</taxon>
        <taxon>Actinomycetes</taxon>
        <taxon>Micrococcales</taxon>
        <taxon>Cellulomonadaceae</taxon>
        <taxon>Cellulomonas</taxon>
    </lineage>
</organism>
<feature type="domain" description="HTH tetR-type" evidence="6">
    <location>
        <begin position="20"/>
        <end position="80"/>
    </location>
</feature>